<name>A0ABU1IW98_9BACL</name>
<proteinExistence type="predicted"/>
<gene>
    <name evidence="2" type="ORF">JOC58_001407</name>
</gene>
<feature type="transmembrane region" description="Helical" evidence="1">
    <location>
        <begin position="197"/>
        <end position="214"/>
    </location>
</feature>
<sequence length="221" mass="25202">MVDKAIYIILSIFDAAAMLALMCKLYRLPILMYAKRMSILVLIIAVVSYLLRIRLSLPYFDLPMQYVIFVLFFRYIIKMRFHYAAFIVAAGFITFTNIQLLVYYFYTATGAANSTILAAVSGIAVYIVQISTEAVVFVLCFLLWRFGYGWSFIILPPHNFAKKEKYTGFNMELIVSTIISVVVIVATVVFLHDGNSFPLIILVFICFGVSYYLSKKGEMEP</sequence>
<dbReference type="Proteomes" id="UP001185028">
    <property type="component" value="Unassembled WGS sequence"/>
</dbReference>
<comment type="caution">
    <text evidence="2">The sequence shown here is derived from an EMBL/GenBank/DDBJ whole genome shotgun (WGS) entry which is preliminary data.</text>
</comment>
<feature type="transmembrane region" description="Helical" evidence="1">
    <location>
        <begin position="6"/>
        <end position="26"/>
    </location>
</feature>
<reference evidence="2 3" key="1">
    <citation type="submission" date="2023-07" db="EMBL/GenBank/DDBJ databases">
        <title>Genomic Encyclopedia of Type Strains, Phase IV (KMG-IV): sequencing the most valuable type-strain genomes for metagenomic binning, comparative biology and taxonomic classification.</title>
        <authorList>
            <person name="Goeker M."/>
        </authorList>
    </citation>
    <scope>NUCLEOTIDE SEQUENCE [LARGE SCALE GENOMIC DNA]</scope>
    <source>
        <strain evidence="2 3">DSM 22170</strain>
    </source>
</reference>
<protein>
    <submittedName>
        <fullName evidence="2">Uncharacterized protein</fullName>
    </submittedName>
</protein>
<keyword evidence="1" id="KW-0812">Transmembrane</keyword>
<feature type="transmembrane region" description="Helical" evidence="1">
    <location>
        <begin position="169"/>
        <end position="191"/>
    </location>
</feature>
<feature type="transmembrane region" description="Helical" evidence="1">
    <location>
        <begin position="84"/>
        <end position="106"/>
    </location>
</feature>
<accession>A0ABU1IW98</accession>
<keyword evidence="1" id="KW-1133">Transmembrane helix</keyword>
<dbReference type="RefSeq" id="WP_188773702.1">
    <property type="nucleotide sequence ID" value="NZ_BMMB01000001.1"/>
</dbReference>
<evidence type="ECO:0000313" key="3">
    <source>
        <dbReference type="Proteomes" id="UP001185028"/>
    </source>
</evidence>
<dbReference type="EMBL" id="JAVDQH010000004">
    <property type="protein sequence ID" value="MDR6243520.1"/>
    <property type="molecule type" value="Genomic_DNA"/>
</dbReference>
<evidence type="ECO:0000313" key="2">
    <source>
        <dbReference type="EMBL" id="MDR6243520.1"/>
    </source>
</evidence>
<evidence type="ECO:0000256" key="1">
    <source>
        <dbReference type="SAM" id="Phobius"/>
    </source>
</evidence>
<feature type="transmembrane region" description="Helical" evidence="1">
    <location>
        <begin position="57"/>
        <end position="77"/>
    </location>
</feature>
<feature type="transmembrane region" description="Helical" evidence="1">
    <location>
        <begin position="33"/>
        <end position="51"/>
    </location>
</feature>
<keyword evidence="3" id="KW-1185">Reference proteome</keyword>
<organism evidence="2 3">
    <name type="scientific">Paenibacillus hunanensis</name>
    <dbReference type="NCBI Taxonomy" id="539262"/>
    <lineage>
        <taxon>Bacteria</taxon>
        <taxon>Bacillati</taxon>
        <taxon>Bacillota</taxon>
        <taxon>Bacilli</taxon>
        <taxon>Bacillales</taxon>
        <taxon>Paenibacillaceae</taxon>
        <taxon>Paenibacillus</taxon>
    </lineage>
</organism>
<keyword evidence="1" id="KW-0472">Membrane</keyword>
<feature type="transmembrane region" description="Helical" evidence="1">
    <location>
        <begin position="126"/>
        <end position="148"/>
    </location>
</feature>